<comment type="cofactor">
    <cofactor evidence="1">
        <name>(R)-lipoate</name>
        <dbReference type="ChEBI" id="CHEBI:83088"/>
    </cofactor>
</comment>
<evidence type="ECO:0000256" key="1">
    <source>
        <dbReference type="ARBA" id="ARBA00001938"/>
    </source>
</evidence>
<keyword evidence="4" id="KW-0450">Lipoyl</keyword>
<reference evidence="8 9" key="1">
    <citation type="submission" date="2024-09" db="EMBL/GenBank/DDBJ databases">
        <authorList>
            <person name="Sun Q."/>
            <person name="Mori K."/>
        </authorList>
    </citation>
    <scope>NUCLEOTIDE SEQUENCE [LARGE SCALE GENOMIC DNA]</scope>
    <source>
        <strain evidence="8 9">JCM 9767</strain>
    </source>
</reference>
<feature type="non-terminal residue" evidence="8">
    <location>
        <position position="158"/>
    </location>
</feature>
<dbReference type="InterPro" id="IPR003016">
    <property type="entry name" value="2-oxoA_DH_lipoyl-BS"/>
</dbReference>
<dbReference type="RefSeq" id="WP_380956408.1">
    <property type="nucleotide sequence ID" value="NZ_JBHMDI010000076.1"/>
</dbReference>
<keyword evidence="9" id="KW-1185">Reference proteome</keyword>
<protein>
    <submittedName>
        <fullName evidence="8">Biotin/lipoyl-containing protein</fullName>
    </submittedName>
</protein>
<dbReference type="Gene3D" id="4.10.320.10">
    <property type="entry name" value="E3-binding domain"/>
    <property type="match status" value="1"/>
</dbReference>
<keyword evidence="5" id="KW-0012">Acyltransferase</keyword>
<evidence type="ECO:0000256" key="2">
    <source>
        <dbReference type="ARBA" id="ARBA00007317"/>
    </source>
</evidence>
<dbReference type="SUPFAM" id="SSF47005">
    <property type="entry name" value="Peripheral subunit-binding domain of 2-oxo acid dehydrogenase complex"/>
    <property type="match status" value="1"/>
</dbReference>
<dbReference type="SUPFAM" id="SSF51230">
    <property type="entry name" value="Single hybrid motif"/>
    <property type="match status" value="1"/>
</dbReference>
<comment type="similarity">
    <text evidence="2">Belongs to the 2-oxoacid dehydrogenase family.</text>
</comment>
<dbReference type="Pfam" id="PF02817">
    <property type="entry name" value="E3_binding"/>
    <property type="match status" value="1"/>
</dbReference>
<evidence type="ECO:0000256" key="6">
    <source>
        <dbReference type="SAM" id="MobiDB-lite"/>
    </source>
</evidence>
<dbReference type="Pfam" id="PF00364">
    <property type="entry name" value="Biotin_lipoyl"/>
    <property type="match status" value="1"/>
</dbReference>
<sequence length="158" mass="16141">MAEFTMPSLGADMDEGTLVEWLVGPGDLVRRGDPVAVVETAKSTIEVECFDTGTMTKLLVEPGTTVPVGTPLALIGPAGERRPAPHAPEKGEPSEPVEPRTPPEPPSPPPEPAPVPASPAARPPGHVDAGPLVRHLAEQSDVDLGTLHGSGPGGRGPG</sequence>
<organism evidence="8 9">
    <name type="scientific">Streptomyces heliomycini</name>
    <dbReference type="NCBI Taxonomy" id="284032"/>
    <lineage>
        <taxon>Bacteria</taxon>
        <taxon>Bacillati</taxon>
        <taxon>Actinomycetota</taxon>
        <taxon>Actinomycetes</taxon>
        <taxon>Kitasatosporales</taxon>
        <taxon>Streptomycetaceae</taxon>
        <taxon>Streptomyces</taxon>
    </lineage>
</organism>
<evidence type="ECO:0000259" key="7">
    <source>
        <dbReference type="PROSITE" id="PS50968"/>
    </source>
</evidence>
<dbReference type="PANTHER" id="PTHR43178:SF5">
    <property type="entry name" value="LIPOAMIDE ACYLTRANSFERASE COMPONENT OF BRANCHED-CHAIN ALPHA-KETO ACID DEHYDROGENASE COMPLEX, MITOCHONDRIAL"/>
    <property type="match status" value="1"/>
</dbReference>
<feature type="domain" description="Lipoyl-binding" evidence="7">
    <location>
        <begin position="1"/>
        <end position="76"/>
    </location>
</feature>
<evidence type="ECO:0000256" key="5">
    <source>
        <dbReference type="ARBA" id="ARBA00023315"/>
    </source>
</evidence>
<dbReference type="InterPro" id="IPR011053">
    <property type="entry name" value="Single_hybrid_motif"/>
</dbReference>
<dbReference type="InterPro" id="IPR000089">
    <property type="entry name" value="Biotin_lipoyl"/>
</dbReference>
<evidence type="ECO:0000256" key="3">
    <source>
        <dbReference type="ARBA" id="ARBA00022679"/>
    </source>
</evidence>
<dbReference type="EMBL" id="JBHMDI010000076">
    <property type="protein sequence ID" value="MFB9350493.1"/>
    <property type="molecule type" value="Genomic_DNA"/>
</dbReference>
<dbReference type="InterPro" id="IPR050743">
    <property type="entry name" value="2-oxoacid_DH_E2_comp"/>
</dbReference>
<evidence type="ECO:0000313" key="8">
    <source>
        <dbReference type="EMBL" id="MFB9350493.1"/>
    </source>
</evidence>
<dbReference type="CDD" id="cd06849">
    <property type="entry name" value="lipoyl_domain"/>
    <property type="match status" value="1"/>
</dbReference>
<dbReference type="Proteomes" id="UP001589753">
    <property type="component" value="Unassembled WGS sequence"/>
</dbReference>
<feature type="compositionally biased region" description="Pro residues" evidence="6">
    <location>
        <begin position="99"/>
        <end position="117"/>
    </location>
</feature>
<evidence type="ECO:0000313" key="9">
    <source>
        <dbReference type="Proteomes" id="UP001589753"/>
    </source>
</evidence>
<evidence type="ECO:0000256" key="4">
    <source>
        <dbReference type="ARBA" id="ARBA00022823"/>
    </source>
</evidence>
<feature type="compositionally biased region" description="Basic and acidic residues" evidence="6">
    <location>
        <begin position="79"/>
        <end position="93"/>
    </location>
</feature>
<dbReference type="PROSITE" id="PS00189">
    <property type="entry name" value="LIPOYL"/>
    <property type="match status" value="1"/>
</dbReference>
<dbReference type="Gene3D" id="2.40.50.100">
    <property type="match status" value="1"/>
</dbReference>
<proteinExistence type="inferred from homology"/>
<dbReference type="PANTHER" id="PTHR43178">
    <property type="entry name" value="DIHYDROLIPOAMIDE ACETYLTRANSFERASE COMPONENT OF PYRUVATE DEHYDROGENASE COMPLEX"/>
    <property type="match status" value="1"/>
</dbReference>
<keyword evidence="3" id="KW-0808">Transferase</keyword>
<dbReference type="PROSITE" id="PS50968">
    <property type="entry name" value="BIOTINYL_LIPOYL"/>
    <property type="match status" value="1"/>
</dbReference>
<comment type="caution">
    <text evidence="8">The sequence shown here is derived from an EMBL/GenBank/DDBJ whole genome shotgun (WGS) entry which is preliminary data.</text>
</comment>
<feature type="region of interest" description="Disordered" evidence="6">
    <location>
        <begin position="63"/>
        <end position="158"/>
    </location>
</feature>
<accession>A0ABV5LE81</accession>
<feature type="compositionally biased region" description="Gly residues" evidence="6">
    <location>
        <begin position="148"/>
        <end position="158"/>
    </location>
</feature>
<dbReference type="InterPro" id="IPR036625">
    <property type="entry name" value="E3-bd_dom_sf"/>
</dbReference>
<dbReference type="InterPro" id="IPR004167">
    <property type="entry name" value="PSBD"/>
</dbReference>
<name>A0ABV5LE81_9ACTN</name>
<gene>
    <name evidence="8" type="ORF">ACFFUA_24140</name>
</gene>